<feature type="chain" id="PRO_5034673216" evidence="2">
    <location>
        <begin position="23"/>
        <end position="388"/>
    </location>
</feature>
<dbReference type="PANTHER" id="PTHR34587">
    <property type="entry name" value="VWFA DOMAIN-CONTAINING PROTEIN"/>
    <property type="match status" value="1"/>
</dbReference>
<dbReference type="Proteomes" id="UP000623467">
    <property type="component" value="Unassembled WGS sequence"/>
</dbReference>
<evidence type="ECO:0000256" key="2">
    <source>
        <dbReference type="SAM" id="SignalP"/>
    </source>
</evidence>
<reference evidence="3" key="1">
    <citation type="submission" date="2020-05" db="EMBL/GenBank/DDBJ databases">
        <title>Mycena genomes resolve the evolution of fungal bioluminescence.</title>
        <authorList>
            <person name="Tsai I.J."/>
        </authorList>
    </citation>
    <scope>NUCLEOTIDE SEQUENCE</scope>
    <source>
        <strain evidence="3">160909Yilan</strain>
    </source>
</reference>
<evidence type="ECO:0000313" key="3">
    <source>
        <dbReference type="EMBL" id="KAF7367418.1"/>
    </source>
</evidence>
<protein>
    <submittedName>
        <fullName evidence="3">GMC-OxRdtase-N domain-containing protein</fullName>
    </submittedName>
</protein>
<dbReference type="PANTHER" id="PTHR34587:SF2">
    <property type="entry name" value="G-PROTEIN COUPLED RECEPTORS FAMILY 1 PROFILE DOMAIN-CONTAINING PROTEIN"/>
    <property type="match status" value="1"/>
</dbReference>
<comment type="caution">
    <text evidence="3">The sequence shown here is derived from an EMBL/GenBank/DDBJ whole genome shotgun (WGS) entry which is preliminary data.</text>
</comment>
<dbReference type="AlphaFoldDB" id="A0A8H6YVY2"/>
<feature type="signal peptide" evidence="2">
    <location>
        <begin position="1"/>
        <end position="22"/>
    </location>
</feature>
<organism evidence="3 4">
    <name type="scientific">Mycena sanguinolenta</name>
    <dbReference type="NCBI Taxonomy" id="230812"/>
    <lineage>
        <taxon>Eukaryota</taxon>
        <taxon>Fungi</taxon>
        <taxon>Dikarya</taxon>
        <taxon>Basidiomycota</taxon>
        <taxon>Agaricomycotina</taxon>
        <taxon>Agaricomycetes</taxon>
        <taxon>Agaricomycetidae</taxon>
        <taxon>Agaricales</taxon>
        <taxon>Marasmiineae</taxon>
        <taxon>Mycenaceae</taxon>
        <taxon>Mycena</taxon>
    </lineage>
</organism>
<dbReference type="OrthoDB" id="2336871at2759"/>
<keyword evidence="2" id="KW-0732">Signal</keyword>
<name>A0A8H6YVY2_9AGAR</name>
<proteinExistence type="predicted"/>
<feature type="region of interest" description="Disordered" evidence="1">
    <location>
        <begin position="345"/>
        <end position="388"/>
    </location>
</feature>
<dbReference type="InterPro" id="IPR053216">
    <property type="entry name" value="Appressorial_penetr-assoc"/>
</dbReference>
<feature type="compositionally biased region" description="Low complexity" evidence="1">
    <location>
        <begin position="345"/>
        <end position="380"/>
    </location>
</feature>
<gene>
    <name evidence="3" type="ORF">MSAN_00804400</name>
</gene>
<keyword evidence="4" id="KW-1185">Reference proteome</keyword>
<sequence length="388" mass="37467">MKFASSFSALLVVLPLISTVSGVAVPRAQKGGQQNAQAAAAAAKAAQAKGGKAASTTAAAATAAATTAAAAANTAAATGNTGDLQTSTTVDPSVIQTTDNGQNPPVAGQSAAATSQNNFVNFCAIGLPNVPITNGLQITTGSCNPTPIGNIPSVDNMPSSKFQSPANLDTIASDTTFNVTLQTKGIQLGTFTNAAKTYFANPQTLNSQGQIVGHTHIVIESIPSLTTTAVTNPQDFVFFKGVDDGQDAQGNVAVTVAGGLPAGAYRMCTIVSSSTHQPAIVPVAQHGSLDDCVYFTSSAGGAAAGGAAAAAGTAAAGTAAGGAAATAAQAASAATAATAAKGAKATTAAQGATAQPATAQPATAQAAKGAQSAKGAQAAKGGKKGRRL</sequence>
<dbReference type="EMBL" id="JACAZH010000005">
    <property type="protein sequence ID" value="KAF7367418.1"/>
    <property type="molecule type" value="Genomic_DNA"/>
</dbReference>
<accession>A0A8H6YVY2</accession>
<evidence type="ECO:0000256" key="1">
    <source>
        <dbReference type="SAM" id="MobiDB-lite"/>
    </source>
</evidence>
<evidence type="ECO:0000313" key="4">
    <source>
        <dbReference type="Proteomes" id="UP000623467"/>
    </source>
</evidence>